<sequence length="178" mass="19429">MNVFVGAAAASAASTPLEALASPLPASVPKLAFDGSQCGDTMREAYYKLDEANEALKLTAADFQRVWRACGEWQKANPQPGAHRAHKKYCRRYDKYMDEINYDAVFDAHQKARDAFKAAQLALAKVKVGDLAELCLKACMIYVFEDVRQPHLRHIDPVISVSVAADLAAMAAPTKGEA</sequence>
<keyword evidence="4" id="KW-1185">Reference proteome</keyword>
<protein>
    <submittedName>
        <fullName evidence="1">Uncharacterized protein</fullName>
    </submittedName>
</protein>
<evidence type="ECO:0000313" key="4">
    <source>
        <dbReference type="Proteomes" id="UP000193884"/>
    </source>
</evidence>
<comment type="caution">
    <text evidence="1">The sequence shown here is derived from an EMBL/GenBank/DDBJ whole genome shotgun (WGS) entry which is preliminary data.</text>
</comment>
<dbReference type="Proteomes" id="UP000193884">
    <property type="component" value="Unassembled WGS sequence"/>
</dbReference>
<dbReference type="Proteomes" id="UP000193553">
    <property type="component" value="Unassembled WGS sequence"/>
</dbReference>
<reference evidence="3 4" key="1">
    <citation type="submission" date="2017-03" db="EMBL/GenBank/DDBJ databases">
        <title>Whole genome sequences of fourteen strains of Bradyrhizobium canariense and one strain of Bradyrhizobium japonicum isolated from Lupinus (Papilionoideae: Genisteae) species in Algeria.</title>
        <authorList>
            <person name="Crovadore J."/>
            <person name="Chekireb D."/>
            <person name="Brachmann A."/>
            <person name="Chablais R."/>
            <person name="Cochard B."/>
            <person name="Lefort F."/>
        </authorList>
    </citation>
    <scope>NUCLEOTIDE SEQUENCE [LARGE SCALE GENOMIC DNA]</scope>
    <source>
        <strain evidence="1 3">UBMA195</strain>
        <strain evidence="2 4">UBMAN05</strain>
    </source>
</reference>
<dbReference type="RefSeq" id="WP_085361967.1">
    <property type="nucleotide sequence ID" value="NZ_NAFD01000177.1"/>
</dbReference>
<accession>A0A1X3FW90</accession>
<evidence type="ECO:0000313" key="2">
    <source>
        <dbReference type="EMBL" id="OSJ21822.1"/>
    </source>
</evidence>
<proteinExistence type="predicted"/>
<gene>
    <name evidence="2" type="ORF">BST63_33275</name>
    <name evidence="1" type="ORF">BSZ18_34485</name>
</gene>
<dbReference type="EMBL" id="NAFK01000176">
    <property type="protein sequence ID" value="OSJ21822.1"/>
    <property type="molecule type" value="Genomic_DNA"/>
</dbReference>
<dbReference type="EMBL" id="NAFI01000188">
    <property type="protein sequence ID" value="OSJ02816.1"/>
    <property type="molecule type" value="Genomic_DNA"/>
</dbReference>
<organism evidence="1 3">
    <name type="scientific">Bradyrhizobium canariense</name>
    <dbReference type="NCBI Taxonomy" id="255045"/>
    <lineage>
        <taxon>Bacteria</taxon>
        <taxon>Pseudomonadati</taxon>
        <taxon>Pseudomonadota</taxon>
        <taxon>Alphaproteobacteria</taxon>
        <taxon>Hyphomicrobiales</taxon>
        <taxon>Nitrobacteraceae</taxon>
        <taxon>Bradyrhizobium</taxon>
    </lineage>
</organism>
<evidence type="ECO:0000313" key="3">
    <source>
        <dbReference type="Proteomes" id="UP000193553"/>
    </source>
</evidence>
<name>A0A1X3FW90_9BRAD</name>
<dbReference type="AlphaFoldDB" id="A0A1X3FW90"/>
<evidence type="ECO:0000313" key="1">
    <source>
        <dbReference type="EMBL" id="OSJ02816.1"/>
    </source>
</evidence>